<keyword evidence="1" id="KW-1133">Transmembrane helix</keyword>
<organism evidence="2 3">
    <name type="scientific">Morchella conica CCBAS932</name>
    <dbReference type="NCBI Taxonomy" id="1392247"/>
    <lineage>
        <taxon>Eukaryota</taxon>
        <taxon>Fungi</taxon>
        <taxon>Dikarya</taxon>
        <taxon>Ascomycota</taxon>
        <taxon>Pezizomycotina</taxon>
        <taxon>Pezizomycetes</taxon>
        <taxon>Pezizales</taxon>
        <taxon>Morchellaceae</taxon>
        <taxon>Morchella</taxon>
    </lineage>
</organism>
<feature type="transmembrane region" description="Helical" evidence="1">
    <location>
        <begin position="12"/>
        <end position="34"/>
    </location>
</feature>
<keyword evidence="1" id="KW-0472">Membrane</keyword>
<dbReference type="InParanoid" id="A0A3N4KHW8"/>
<name>A0A3N4KHW8_9PEZI</name>
<keyword evidence="1" id="KW-0812">Transmembrane</keyword>
<dbReference type="Proteomes" id="UP000277580">
    <property type="component" value="Unassembled WGS sequence"/>
</dbReference>
<reference evidence="2 3" key="1">
    <citation type="journal article" date="2018" name="Nat. Ecol. Evol.">
        <title>Pezizomycetes genomes reveal the molecular basis of ectomycorrhizal truffle lifestyle.</title>
        <authorList>
            <person name="Murat C."/>
            <person name="Payen T."/>
            <person name="Noel B."/>
            <person name="Kuo A."/>
            <person name="Morin E."/>
            <person name="Chen J."/>
            <person name="Kohler A."/>
            <person name="Krizsan K."/>
            <person name="Balestrini R."/>
            <person name="Da Silva C."/>
            <person name="Montanini B."/>
            <person name="Hainaut M."/>
            <person name="Levati E."/>
            <person name="Barry K.W."/>
            <person name="Belfiori B."/>
            <person name="Cichocki N."/>
            <person name="Clum A."/>
            <person name="Dockter R.B."/>
            <person name="Fauchery L."/>
            <person name="Guy J."/>
            <person name="Iotti M."/>
            <person name="Le Tacon F."/>
            <person name="Lindquist E.A."/>
            <person name="Lipzen A."/>
            <person name="Malagnac F."/>
            <person name="Mello A."/>
            <person name="Molinier V."/>
            <person name="Miyauchi S."/>
            <person name="Poulain J."/>
            <person name="Riccioni C."/>
            <person name="Rubini A."/>
            <person name="Sitrit Y."/>
            <person name="Splivallo R."/>
            <person name="Traeger S."/>
            <person name="Wang M."/>
            <person name="Zifcakova L."/>
            <person name="Wipf D."/>
            <person name="Zambonelli A."/>
            <person name="Paolocci F."/>
            <person name="Nowrousian M."/>
            <person name="Ottonello S."/>
            <person name="Baldrian P."/>
            <person name="Spatafora J.W."/>
            <person name="Henrissat B."/>
            <person name="Nagy L.G."/>
            <person name="Aury J.M."/>
            <person name="Wincker P."/>
            <person name="Grigoriev I.V."/>
            <person name="Bonfante P."/>
            <person name="Martin F.M."/>
        </authorList>
    </citation>
    <scope>NUCLEOTIDE SEQUENCE [LARGE SCALE GENOMIC DNA]</scope>
    <source>
        <strain evidence="2 3">CCBAS932</strain>
    </source>
</reference>
<accession>A0A3N4KHW8</accession>
<evidence type="ECO:0000313" key="2">
    <source>
        <dbReference type="EMBL" id="RPB08939.1"/>
    </source>
</evidence>
<protein>
    <submittedName>
        <fullName evidence="2">Uncharacterized protein</fullName>
    </submittedName>
</protein>
<proteinExistence type="predicted"/>
<gene>
    <name evidence="2" type="ORF">P167DRAFT_330589</name>
</gene>
<evidence type="ECO:0000256" key="1">
    <source>
        <dbReference type="SAM" id="Phobius"/>
    </source>
</evidence>
<dbReference type="EMBL" id="ML119157">
    <property type="protein sequence ID" value="RPB08939.1"/>
    <property type="molecule type" value="Genomic_DNA"/>
</dbReference>
<sequence>MFVFGQSMHVLGVLSFTRCFLLLMEVVPVVYVPVYSIMGRYGLLLLCHSNNIELVYRCESSDMSTSVDGPMGKPASSCFLNWDSCVGGLSIYDGPVICGRHHQTGGVQHPYSSSHNFTIHHSHQSRAHTLRQTATPLVAAQNTIQITPVSLIFNFLSRRRCRAQSSK</sequence>
<keyword evidence="3" id="KW-1185">Reference proteome</keyword>
<evidence type="ECO:0000313" key="3">
    <source>
        <dbReference type="Proteomes" id="UP000277580"/>
    </source>
</evidence>
<dbReference type="AlphaFoldDB" id="A0A3N4KHW8"/>